<sequence length="61" mass="6926">MSITLKKLYTESKSKYKLKLLAGENALDNVVSWFHFMEDESTIDFIRGNELIVTTGLGSKN</sequence>
<proteinExistence type="predicted"/>
<dbReference type="AlphaFoldDB" id="W1XGC8"/>
<name>W1XGC8_9ZZZZ</name>
<accession>W1XGC8</accession>
<comment type="caution">
    <text evidence="2">The sequence shown here is derived from an EMBL/GenBank/DDBJ whole genome shotgun (WGS) entry which is preliminary data.</text>
</comment>
<feature type="domain" description="Purine catabolism PurC-like" evidence="1">
    <location>
        <begin position="17"/>
        <end position="60"/>
    </location>
</feature>
<feature type="non-terminal residue" evidence="2">
    <location>
        <position position="61"/>
    </location>
</feature>
<evidence type="ECO:0000259" key="1">
    <source>
        <dbReference type="Pfam" id="PF07905"/>
    </source>
</evidence>
<dbReference type="InterPro" id="IPR012914">
    <property type="entry name" value="PucR_dom"/>
</dbReference>
<protein>
    <submittedName>
        <fullName evidence="2">Purine catabolism regulatory protein-like protein family</fullName>
    </submittedName>
</protein>
<organism evidence="2">
    <name type="scientific">human gut metagenome</name>
    <dbReference type="NCBI Taxonomy" id="408170"/>
    <lineage>
        <taxon>unclassified sequences</taxon>
        <taxon>metagenomes</taxon>
        <taxon>organismal metagenomes</taxon>
    </lineage>
</organism>
<gene>
    <name evidence="2" type="ORF">Q604_UNBC16119G0001</name>
</gene>
<dbReference type="Pfam" id="PF07905">
    <property type="entry name" value="PucR"/>
    <property type="match status" value="1"/>
</dbReference>
<evidence type="ECO:0000313" key="2">
    <source>
        <dbReference type="EMBL" id="ETJ29342.1"/>
    </source>
</evidence>
<dbReference type="EMBL" id="AZMM01016119">
    <property type="protein sequence ID" value="ETJ29342.1"/>
    <property type="molecule type" value="Genomic_DNA"/>
</dbReference>
<reference evidence="2" key="1">
    <citation type="submission" date="2013-12" db="EMBL/GenBank/DDBJ databases">
        <title>A Varibaculum cambriense genome reconstructed from a premature infant gut community with otherwise low bacterial novelty that shifts toward anaerobic metabolism during the third week of life.</title>
        <authorList>
            <person name="Brown C.T."/>
            <person name="Sharon I."/>
            <person name="Thomas B.C."/>
            <person name="Castelle C.J."/>
            <person name="Morowitz M.J."/>
            <person name="Banfield J.F."/>
        </authorList>
    </citation>
    <scope>NUCLEOTIDE SEQUENCE</scope>
</reference>